<dbReference type="SMART" id="SM01117">
    <property type="entry name" value="Cyt-b5"/>
    <property type="match status" value="1"/>
</dbReference>
<dbReference type="SUPFAM" id="SSF55856">
    <property type="entry name" value="Cytochrome b5-like heme/steroid binding domain"/>
    <property type="match status" value="1"/>
</dbReference>
<dbReference type="EMBL" id="JACCJB010000021">
    <property type="protein sequence ID" value="KAF6219061.1"/>
    <property type="molecule type" value="Genomic_DNA"/>
</dbReference>
<organism evidence="2 3">
    <name type="scientific">Letharia lupina</name>
    <dbReference type="NCBI Taxonomy" id="560253"/>
    <lineage>
        <taxon>Eukaryota</taxon>
        <taxon>Fungi</taxon>
        <taxon>Dikarya</taxon>
        <taxon>Ascomycota</taxon>
        <taxon>Pezizomycotina</taxon>
        <taxon>Lecanoromycetes</taxon>
        <taxon>OSLEUM clade</taxon>
        <taxon>Lecanoromycetidae</taxon>
        <taxon>Lecanorales</taxon>
        <taxon>Lecanorineae</taxon>
        <taxon>Parmeliaceae</taxon>
        <taxon>Letharia</taxon>
    </lineage>
</organism>
<dbReference type="InterPro" id="IPR001199">
    <property type="entry name" value="Cyt_B5-like_heme/steroid-bd"/>
</dbReference>
<name>A0A8H6C9B5_9LECA</name>
<dbReference type="GeneID" id="59334011"/>
<dbReference type="Pfam" id="PF00173">
    <property type="entry name" value="Cyt-b5"/>
    <property type="match status" value="1"/>
</dbReference>
<dbReference type="AlphaFoldDB" id="A0A8H6C9B5"/>
<protein>
    <recommendedName>
        <fullName evidence="1">Cytochrome b5 heme-binding domain-containing protein</fullName>
    </recommendedName>
</protein>
<accession>A0A8H6C9B5</accession>
<dbReference type="RefSeq" id="XP_037148496.1">
    <property type="nucleotide sequence ID" value="XM_037296514.1"/>
</dbReference>
<proteinExistence type="predicted"/>
<keyword evidence="3" id="KW-1185">Reference proteome</keyword>
<comment type="caution">
    <text evidence="2">The sequence shown here is derived from an EMBL/GenBank/DDBJ whole genome shotgun (WGS) entry which is preliminary data.</text>
</comment>
<feature type="domain" description="Cytochrome b5 heme-binding" evidence="1">
    <location>
        <begin position="51"/>
        <end position="129"/>
    </location>
</feature>
<dbReference type="Proteomes" id="UP000593566">
    <property type="component" value="Unassembled WGS sequence"/>
</dbReference>
<dbReference type="InterPro" id="IPR036400">
    <property type="entry name" value="Cyt_B5-like_heme/steroid_sf"/>
</dbReference>
<reference evidence="2 3" key="1">
    <citation type="journal article" date="2020" name="Genomics">
        <title>Complete, high-quality genomes from long-read metagenomic sequencing of two wolf lichen thalli reveals enigmatic genome architecture.</title>
        <authorList>
            <person name="McKenzie S.K."/>
            <person name="Walston R.F."/>
            <person name="Allen J.L."/>
        </authorList>
    </citation>
    <scope>NUCLEOTIDE SEQUENCE [LARGE SCALE GENOMIC DNA]</scope>
    <source>
        <strain evidence="2">WasteWater1</strain>
    </source>
</reference>
<dbReference type="Gene3D" id="3.10.120.10">
    <property type="entry name" value="Cytochrome b5-like heme/steroid binding domain"/>
    <property type="match status" value="1"/>
</dbReference>
<evidence type="ECO:0000259" key="1">
    <source>
        <dbReference type="PROSITE" id="PS50255"/>
    </source>
</evidence>
<evidence type="ECO:0000313" key="3">
    <source>
        <dbReference type="Proteomes" id="UP000593566"/>
    </source>
</evidence>
<dbReference type="PROSITE" id="PS50255">
    <property type="entry name" value="CYTOCHROME_B5_2"/>
    <property type="match status" value="1"/>
</dbReference>
<sequence length="152" mass="17336">MGWMTLGSQQPPRTDYEQFLRRDDAVKAGGVAQVEDVEYPICSKDIQNVDLPIIPAETVKLRDGKKGSRLWIVIDEIVYDCSDFTRVHPGGDNVIQSFGGQNCSWQFWRIHSRKHLVESGTALRVGKTKGIANRFKEPKKYIGLRTLDNDEW</sequence>
<gene>
    <name evidence="2" type="ORF">HO133_005605</name>
</gene>
<evidence type="ECO:0000313" key="2">
    <source>
        <dbReference type="EMBL" id="KAF6219061.1"/>
    </source>
</evidence>